<feature type="region of interest" description="Disordered" evidence="1">
    <location>
        <begin position="98"/>
        <end position="126"/>
    </location>
</feature>
<proteinExistence type="predicted"/>
<evidence type="ECO:0000256" key="2">
    <source>
        <dbReference type="SAM" id="SignalP"/>
    </source>
</evidence>
<protein>
    <submittedName>
        <fullName evidence="3">Uncharacterized protein</fullName>
    </submittedName>
</protein>
<keyword evidence="4" id="KW-1185">Reference proteome</keyword>
<dbReference type="PANTHER" id="PTHR11505">
    <property type="entry name" value="L1 TRANSPOSABLE ELEMENT-RELATED"/>
    <property type="match status" value="1"/>
</dbReference>
<name>A0AAV7UXT8_PLEWA</name>
<evidence type="ECO:0000313" key="3">
    <source>
        <dbReference type="EMBL" id="KAJ1192527.1"/>
    </source>
</evidence>
<organism evidence="3 4">
    <name type="scientific">Pleurodeles waltl</name>
    <name type="common">Iberian ribbed newt</name>
    <dbReference type="NCBI Taxonomy" id="8319"/>
    <lineage>
        <taxon>Eukaryota</taxon>
        <taxon>Metazoa</taxon>
        <taxon>Chordata</taxon>
        <taxon>Craniata</taxon>
        <taxon>Vertebrata</taxon>
        <taxon>Euteleostomi</taxon>
        <taxon>Amphibia</taxon>
        <taxon>Batrachia</taxon>
        <taxon>Caudata</taxon>
        <taxon>Salamandroidea</taxon>
        <taxon>Salamandridae</taxon>
        <taxon>Pleurodelinae</taxon>
        <taxon>Pleurodeles</taxon>
    </lineage>
</organism>
<keyword evidence="2" id="KW-0732">Signal</keyword>
<reference evidence="3" key="1">
    <citation type="journal article" date="2022" name="bioRxiv">
        <title>Sequencing and chromosome-scale assembly of the giantPleurodeles waltlgenome.</title>
        <authorList>
            <person name="Brown T."/>
            <person name="Elewa A."/>
            <person name="Iarovenko S."/>
            <person name="Subramanian E."/>
            <person name="Araus A.J."/>
            <person name="Petzold A."/>
            <person name="Susuki M."/>
            <person name="Suzuki K.-i.T."/>
            <person name="Hayashi T."/>
            <person name="Toyoda A."/>
            <person name="Oliveira C."/>
            <person name="Osipova E."/>
            <person name="Leigh N.D."/>
            <person name="Simon A."/>
            <person name="Yun M.H."/>
        </authorList>
    </citation>
    <scope>NUCLEOTIDE SEQUENCE</scope>
    <source>
        <strain evidence="3">20211129_DDA</strain>
        <tissue evidence="3">Liver</tissue>
    </source>
</reference>
<feature type="signal peptide" evidence="2">
    <location>
        <begin position="1"/>
        <end position="24"/>
    </location>
</feature>
<dbReference type="Proteomes" id="UP001066276">
    <property type="component" value="Chromosome 2_2"/>
</dbReference>
<feature type="compositionally biased region" description="Basic and acidic residues" evidence="1">
    <location>
        <begin position="114"/>
        <end position="124"/>
    </location>
</feature>
<dbReference type="InterPro" id="IPR004244">
    <property type="entry name" value="Transposase_22"/>
</dbReference>
<gene>
    <name evidence="3" type="ORF">NDU88_001834</name>
</gene>
<feature type="chain" id="PRO_5044012244" evidence="2">
    <location>
        <begin position="25"/>
        <end position="256"/>
    </location>
</feature>
<dbReference type="EMBL" id="JANPWB010000004">
    <property type="protein sequence ID" value="KAJ1192527.1"/>
    <property type="molecule type" value="Genomic_DNA"/>
</dbReference>
<feature type="compositionally biased region" description="Low complexity" evidence="1">
    <location>
        <begin position="98"/>
        <end position="107"/>
    </location>
</feature>
<evidence type="ECO:0000256" key="1">
    <source>
        <dbReference type="SAM" id="MobiDB-lite"/>
    </source>
</evidence>
<evidence type="ECO:0000313" key="4">
    <source>
        <dbReference type="Proteomes" id="UP001066276"/>
    </source>
</evidence>
<sequence length="256" mass="28866">MLGRGPRVVVLLAVVVLWCRSCCGRGTRGLVCRHREPSAVKKAHGGVNMLEGVATWKLDIGSHACTCKVWHQKTFAALWGDGCRSIWEEEDYSSSTELESSSNSVASNAGSRETAAEKGSKKADFGIQNDGKKARIANKQLQVAVRKIAKSCSEIHKHITVMETRISMLESDVGTVIQQSARHKSQLTDLQWKIEDFENRQQRNNSQILGNKEGVEDQDTRVYITKLFRGAFPELESWDWEREIQRAHRYPLNLKK</sequence>
<comment type="caution">
    <text evidence="3">The sequence shown here is derived from an EMBL/GenBank/DDBJ whole genome shotgun (WGS) entry which is preliminary data.</text>
</comment>
<accession>A0AAV7UXT8</accession>
<dbReference type="AlphaFoldDB" id="A0AAV7UXT8"/>